<gene>
    <name evidence="1" type="ORF">JAAARDRAFT_127533</name>
</gene>
<protein>
    <submittedName>
        <fullName evidence="1">Uncharacterized protein</fullName>
    </submittedName>
</protein>
<dbReference type="InParanoid" id="A0A067PWW5"/>
<dbReference type="EMBL" id="KL197716">
    <property type="protein sequence ID" value="KDQ59313.1"/>
    <property type="molecule type" value="Genomic_DNA"/>
</dbReference>
<dbReference type="STRING" id="933084.A0A067PWW5"/>
<name>A0A067PWW5_9AGAM</name>
<dbReference type="OrthoDB" id="289721at2759"/>
<dbReference type="Gene3D" id="1.10.132.70">
    <property type="match status" value="1"/>
</dbReference>
<organism evidence="1 2">
    <name type="scientific">Jaapia argillacea MUCL 33604</name>
    <dbReference type="NCBI Taxonomy" id="933084"/>
    <lineage>
        <taxon>Eukaryota</taxon>
        <taxon>Fungi</taxon>
        <taxon>Dikarya</taxon>
        <taxon>Basidiomycota</taxon>
        <taxon>Agaricomycotina</taxon>
        <taxon>Agaricomycetes</taxon>
        <taxon>Agaricomycetidae</taxon>
        <taxon>Jaapiales</taxon>
        <taxon>Jaapiaceae</taxon>
        <taxon>Jaapia</taxon>
    </lineage>
</organism>
<dbReference type="Proteomes" id="UP000027265">
    <property type="component" value="Unassembled WGS sequence"/>
</dbReference>
<keyword evidence="2" id="KW-1185">Reference proteome</keyword>
<sequence length="124" mass="14175">DPDPRKQMEDTRHLAKYVFPRQFGLSSPFSFDGQQKTQSYQLPDFGDREEEIKKRGPCKTPKRVKTALELLEKLIWRHGKCGYKPLRDKACPSRVCLCSSASYYLSTTSGFVHLPAEISGFDSN</sequence>
<feature type="non-terminal residue" evidence="1">
    <location>
        <position position="1"/>
    </location>
</feature>
<reference evidence="2" key="1">
    <citation type="journal article" date="2014" name="Proc. Natl. Acad. Sci. U.S.A.">
        <title>Extensive sampling of basidiomycete genomes demonstrates inadequacy of the white-rot/brown-rot paradigm for wood decay fungi.</title>
        <authorList>
            <person name="Riley R."/>
            <person name="Salamov A.A."/>
            <person name="Brown D.W."/>
            <person name="Nagy L.G."/>
            <person name="Floudas D."/>
            <person name="Held B.W."/>
            <person name="Levasseur A."/>
            <person name="Lombard V."/>
            <person name="Morin E."/>
            <person name="Otillar R."/>
            <person name="Lindquist E.A."/>
            <person name="Sun H."/>
            <person name="LaButti K.M."/>
            <person name="Schmutz J."/>
            <person name="Jabbour D."/>
            <person name="Luo H."/>
            <person name="Baker S.E."/>
            <person name="Pisabarro A.G."/>
            <person name="Walton J.D."/>
            <person name="Blanchette R.A."/>
            <person name="Henrissat B."/>
            <person name="Martin F."/>
            <person name="Cullen D."/>
            <person name="Hibbett D.S."/>
            <person name="Grigoriev I.V."/>
        </authorList>
    </citation>
    <scope>NUCLEOTIDE SEQUENCE [LARGE SCALE GENOMIC DNA]</scope>
    <source>
        <strain evidence="2">MUCL 33604</strain>
    </source>
</reference>
<dbReference type="AlphaFoldDB" id="A0A067PWW5"/>
<evidence type="ECO:0000313" key="1">
    <source>
        <dbReference type="EMBL" id="KDQ59313.1"/>
    </source>
</evidence>
<dbReference type="HOGENOM" id="CLU_165641_0_0_1"/>
<evidence type="ECO:0000313" key="2">
    <source>
        <dbReference type="Proteomes" id="UP000027265"/>
    </source>
</evidence>
<proteinExistence type="predicted"/>
<accession>A0A067PWW5</accession>